<dbReference type="InterPro" id="IPR002130">
    <property type="entry name" value="Cyclophilin-type_PPIase_dom"/>
</dbReference>
<dbReference type="Pfam" id="PF00160">
    <property type="entry name" value="Pro_isomerase"/>
    <property type="match status" value="1"/>
</dbReference>
<accession>A0A1H6N717</accession>
<evidence type="ECO:0000256" key="4">
    <source>
        <dbReference type="SAM" id="SignalP"/>
    </source>
</evidence>
<feature type="chain" id="PRO_5011536485" description="peptidylprolyl isomerase" evidence="4">
    <location>
        <begin position="28"/>
        <end position="309"/>
    </location>
</feature>
<dbReference type="SUPFAM" id="SSF50891">
    <property type="entry name" value="Cyclophilin-like"/>
    <property type="match status" value="1"/>
</dbReference>
<dbReference type="InterPro" id="IPR044665">
    <property type="entry name" value="E_coli_cyclophilin_A-like"/>
</dbReference>
<dbReference type="Proteomes" id="UP000199371">
    <property type="component" value="Unassembled WGS sequence"/>
</dbReference>
<dbReference type="GO" id="GO:0003755">
    <property type="term" value="F:peptidyl-prolyl cis-trans isomerase activity"/>
    <property type="evidence" value="ECO:0007669"/>
    <property type="project" value="UniProtKB-KW"/>
</dbReference>
<dbReference type="InterPro" id="IPR029000">
    <property type="entry name" value="Cyclophilin-like_dom_sf"/>
</dbReference>
<gene>
    <name evidence="6" type="ORF">SAMN05660691_03707</name>
</gene>
<keyword evidence="3 6" id="KW-0413">Isomerase</keyword>
<dbReference type="AlphaFoldDB" id="A0A1H6N717"/>
<evidence type="ECO:0000259" key="5">
    <source>
        <dbReference type="PROSITE" id="PS50072"/>
    </source>
</evidence>
<reference evidence="7" key="1">
    <citation type="submission" date="2016-10" db="EMBL/GenBank/DDBJ databases">
        <authorList>
            <person name="Varghese N."/>
            <person name="Submissions S."/>
        </authorList>
    </citation>
    <scope>NUCLEOTIDE SEQUENCE [LARGE SCALE GENOMIC DNA]</scope>
    <source>
        <strain evidence="7">DSM 17616</strain>
    </source>
</reference>
<evidence type="ECO:0000256" key="2">
    <source>
        <dbReference type="ARBA" id="ARBA00023110"/>
    </source>
</evidence>
<evidence type="ECO:0000256" key="3">
    <source>
        <dbReference type="ARBA" id="ARBA00023235"/>
    </source>
</evidence>
<keyword evidence="2" id="KW-0697">Rotamase</keyword>
<keyword evidence="4" id="KW-0732">Signal</keyword>
<sequence length="309" mass="33578">MLNKQRIFSLLASAILILTTASTSAVASEKTTTATTVADWLAQSSATDWRELDAENTLYLELPTGRVIIELASDFAPKHISNIKALVREGFYRNIPIVRVQDNYVVQWNEPDGVTPKALKQAKRNIAAEFSVKLPANFAFTPLADRDGYAPQTGHVNGFAMATDPSNNSGWLTHCYGAVGIGRDNDADSGSGTSMYVVTGHAPRHLDRNITLVGTVRQGMALLSTLPRGQGAMGFYASADQYTVIKDITLAADLPPAQRTALQVLRTDTATFKGVVEAQRNRGGDWYQHPAGYIEVCNVRVPVRETPVN</sequence>
<feature type="domain" description="PPIase cyclophilin-type" evidence="5">
    <location>
        <begin position="63"/>
        <end position="250"/>
    </location>
</feature>
<dbReference type="EC" id="5.2.1.8" evidence="1"/>
<protein>
    <recommendedName>
        <fullName evidence="1">peptidylprolyl isomerase</fullName>
        <ecNumber evidence="1">5.2.1.8</ecNumber>
    </recommendedName>
</protein>
<dbReference type="Gene3D" id="2.40.100.10">
    <property type="entry name" value="Cyclophilin-like"/>
    <property type="match status" value="1"/>
</dbReference>
<dbReference type="PANTHER" id="PTHR43246">
    <property type="entry name" value="PEPTIDYL-PROLYL CIS-TRANS ISOMERASE CYP38, CHLOROPLASTIC"/>
    <property type="match status" value="1"/>
</dbReference>
<name>A0A1H6N717_9GAMM</name>
<dbReference type="OrthoDB" id="9807797at2"/>
<proteinExistence type="predicted"/>
<organism evidence="6 7">
    <name type="scientific">Rheinheimera pacifica</name>
    <dbReference type="NCBI Taxonomy" id="173990"/>
    <lineage>
        <taxon>Bacteria</taxon>
        <taxon>Pseudomonadati</taxon>
        <taxon>Pseudomonadota</taxon>
        <taxon>Gammaproteobacteria</taxon>
        <taxon>Chromatiales</taxon>
        <taxon>Chromatiaceae</taxon>
        <taxon>Rheinheimera</taxon>
    </lineage>
</organism>
<evidence type="ECO:0000313" key="6">
    <source>
        <dbReference type="EMBL" id="SEI10493.1"/>
    </source>
</evidence>
<evidence type="ECO:0000256" key="1">
    <source>
        <dbReference type="ARBA" id="ARBA00013194"/>
    </source>
</evidence>
<dbReference type="PROSITE" id="PS50072">
    <property type="entry name" value="CSA_PPIASE_2"/>
    <property type="match status" value="1"/>
</dbReference>
<feature type="signal peptide" evidence="4">
    <location>
        <begin position="1"/>
        <end position="27"/>
    </location>
</feature>
<dbReference type="RefSeq" id="WP_092796453.1">
    <property type="nucleotide sequence ID" value="NZ_FNXF01000019.1"/>
</dbReference>
<dbReference type="EMBL" id="FNXF01000019">
    <property type="protein sequence ID" value="SEI10493.1"/>
    <property type="molecule type" value="Genomic_DNA"/>
</dbReference>
<dbReference type="STRING" id="173990.SAMN05660691_03707"/>
<keyword evidence="7" id="KW-1185">Reference proteome</keyword>
<evidence type="ECO:0000313" key="7">
    <source>
        <dbReference type="Proteomes" id="UP000199371"/>
    </source>
</evidence>